<feature type="compositionally biased region" description="Basic and acidic residues" evidence="1">
    <location>
        <begin position="217"/>
        <end position="229"/>
    </location>
</feature>
<evidence type="ECO:0000313" key="3">
    <source>
        <dbReference type="EMBL" id="MBG0740306.1"/>
    </source>
</evidence>
<keyword evidence="2" id="KW-1133">Transmembrane helix</keyword>
<dbReference type="RefSeq" id="WP_196397247.1">
    <property type="nucleotide sequence ID" value="NZ_JADNYM010000016.1"/>
</dbReference>
<feature type="transmembrane region" description="Helical" evidence="2">
    <location>
        <begin position="143"/>
        <end position="166"/>
    </location>
</feature>
<dbReference type="Proteomes" id="UP000655366">
    <property type="component" value="Unassembled WGS sequence"/>
</dbReference>
<accession>A0A931G509</accession>
<organism evidence="3 4">
    <name type="scientific">Arthrobacter terrae</name>
    <dbReference type="NCBI Taxonomy" id="2935737"/>
    <lineage>
        <taxon>Bacteria</taxon>
        <taxon>Bacillati</taxon>
        <taxon>Actinomycetota</taxon>
        <taxon>Actinomycetes</taxon>
        <taxon>Micrococcales</taxon>
        <taxon>Micrococcaceae</taxon>
        <taxon>Arthrobacter</taxon>
    </lineage>
</organism>
<dbReference type="PANTHER" id="PTHR30531:SF12">
    <property type="entry name" value="FLAGELLAR BIOSYNTHETIC PROTEIN FLHB"/>
    <property type="match status" value="1"/>
</dbReference>
<keyword evidence="2" id="KW-0812">Transmembrane</keyword>
<dbReference type="Pfam" id="PF01312">
    <property type="entry name" value="Bac_export_2"/>
    <property type="match status" value="1"/>
</dbReference>
<evidence type="ECO:0000313" key="4">
    <source>
        <dbReference type="Proteomes" id="UP000655366"/>
    </source>
</evidence>
<evidence type="ECO:0000256" key="1">
    <source>
        <dbReference type="SAM" id="MobiDB-lite"/>
    </source>
</evidence>
<feature type="region of interest" description="Disordered" evidence="1">
    <location>
        <begin position="350"/>
        <end position="377"/>
    </location>
</feature>
<feature type="compositionally biased region" description="Basic and acidic residues" evidence="1">
    <location>
        <begin position="1"/>
        <end position="21"/>
    </location>
</feature>
<protein>
    <submittedName>
        <fullName evidence="3">EscU/YscU/HrcU family type III secretion system export apparatus switch protein</fullName>
    </submittedName>
</protein>
<dbReference type="InterPro" id="IPR029025">
    <property type="entry name" value="T3SS_substrate_exporter_C"/>
</dbReference>
<feature type="transmembrane region" description="Helical" evidence="2">
    <location>
        <begin position="186"/>
        <end position="207"/>
    </location>
</feature>
<feature type="transmembrane region" description="Helical" evidence="2">
    <location>
        <begin position="31"/>
        <end position="52"/>
    </location>
</feature>
<dbReference type="GO" id="GO:0009306">
    <property type="term" value="P:protein secretion"/>
    <property type="evidence" value="ECO:0007669"/>
    <property type="project" value="InterPro"/>
</dbReference>
<dbReference type="InterPro" id="IPR006135">
    <property type="entry name" value="T3SS_substrate_exporter"/>
</dbReference>
<evidence type="ECO:0000256" key="2">
    <source>
        <dbReference type="SAM" id="Phobius"/>
    </source>
</evidence>
<feature type="region of interest" description="Disordered" evidence="1">
    <location>
        <begin position="215"/>
        <end position="238"/>
    </location>
</feature>
<comment type="caution">
    <text evidence="3">The sequence shown here is derived from an EMBL/GenBank/DDBJ whole genome shotgun (WGS) entry which is preliminary data.</text>
</comment>
<dbReference type="PRINTS" id="PR00950">
    <property type="entry name" value="TYPE3IMSPROT"/>
</dbReference>
<sequence length="377" mass="39237">MADSQERTENATDKRMKEVRSKGQLSRSQDVTAWLGVGAAAVMLPVTIARAGDAAADQLFTLRSIASSPDPGAALSALGAGCASLAGSLTPMLIVVALAVLAGSALQGGVHFKKFEVKFDHFDLLKGLKRVLGTQALWGGLKALLKTAVVALVLYVVIQGLMPVLLNAGGLSISALTSAAGDGAASMLEFAVAAGLVLAAADVIVVMRRNRKKTRMTKREVKDENKNTDGDPLIKSQRRSRQLAMSRNRMIAAISGADVVLLNPTHLAVALTYEAGKSAPRVVAKGAGHMAARIRKEAEATGVPMIRDVPLARALHAGCAIGAEIPLEHYDSVARVLAFVMAMKSRGRSGTAGRARSRAAQASTASTASTRLSSEGI</sequence>
<feature type="transmembrane region" description="Helical" evidence="2">
    <location>
        <begin position="72"/>
        <end position="105"/>
    </location>
</feature>
<dbReference type="PANTHER" id="PTHR30531">
    <property type="entry name" value="FLAGELLAR BIOSYNTHETIC PROTEIN FLHB"/>
    <property type="match status" value="1"/>
</dbReference>
<proteinExistence type="predicted"/>
<dbReference type="AlphaFoldDB" id="A0A931G509"/>
<keyword evidence="2" id="KW-0472">Membrane</keyword>
<dbReference type="SUPFAM" id="SSF160544">
    <property type="entry name" value="EscU C-terminal domain-like"/>
    <property type="match status" value="1"/>
</dbReference>
<gene>
    <name evidence="3" type="ORF">IV500_13040</name>
</gene>
<feature type="region of interest" description="Disordered" evidence="1">
    <location>
        <begin position="1"/>
        <end position="24"/>
    </location>
</feature>
<keyword evidence="4" id="KW-1185">Reference proteome</keyword>
<reference evidence="3 4" key="1">
    <citation type="submission" date="2020-11" db="EMBL/GenBank/DDBJ databases">
        <title>Arthrobacter antarcticus sp. nov., isolated from Antarctic Soil.</title>
        <authorList>
            <person name="Li J."/>
        </authorList>
    </citation>
    <scope>NUCLEOTIDE SEQUENCE [LARGE SCALE GENOMIC DNA]</scope>
    <source>
        <strain evidence="3 4">Z1-20</strain>
    </source>
</reference>
<dbReference type="GO" id="GO:0005886">
    <property type="term" value="C:plasma membrane"/>
    <property type="evidence" value="ECO:0007669"/>
    <property type="project" value="TreeGrafter"/>
</dbReference>
<dbReference type="EMBL" id="JADNYM010000016">
    <property type="protein sequence ID" value="MBG0740306.1"/>
    <property type="molecule type" value="Genomic_DNA"/>
</dbReference>
<name>A0A931G509_9MICC</name>
<dbReference type="Gene3D" id="3.40.1690.10">
    <property type="entry name" value="secretion proteins EscU"/>
    <property type="match status" value="1"/>
</dbReference>